<dbReference type="AlphaFoldDB" id="A0A4C1TEW1"/>
<evidence type="ECO:0000313" key="3">
    <source>
        <dbReference type="Proteomes" id="UP000299102"/>
    </source>
</evidence>
<dbReference type="Proteomes" id="UP000299102">
    <property type="component" value="Unassembled WGS sequence"/>
</dbReference>
<gene>
    <name evidence="2" type="ORF">EVAR_74480_1</name>
</gene>
<evidence type="ECO:0000313" key="2">
    <source>
        <dbReference type="EMBL" id="GBP11831.1"/>
    </source>
</evidence>
<comment type="caution">
    <text evidence="2">The sequence shown here is derived from an EMBL/GenBank/DDBJ whole genome shotgun (WGS) entry which is preliminary data.</text>
</comment>
<proteinExistence type="predicted"/>
<evidence type="ECO:0000256" key="1">
    <source>
        <dbReference type="SAM" id="MobiDB-lite"/>
    </source>
</evidence>
<sequence>MSAAGGGGFLVDLALERREPRALRGEPIVRSRGKRECEPPKSRWSPPPVHTRNSSKVISALKSSRIKYLGEQWWANGKEMNVMDE</sequence>
<accession>A0A4C1TEW1</accession>
<feature type="compositionally biased region" description="Basic and acidic residues" evidence="1">
    <location>
        <begin position="30"/>
        <end position="41"/>
    </location>
</feature>
<organism evidence="2 3">
    <name type="scientific">Eumeta variegata</name>
    <name type="common">Bagworm moth</name>
    <name type="synonym">Eumeta japonica</name>
    <dbReference type="NCBI Taxonomy" id="151549"/>
    <lineage>
        <taxon>Eukaryota</taxon>
        <taxon>Metazoa</taxon>
        <taxon>Ecdysozoa</taxon>
        <taxon>Arthropoda</taxon>
        <taxon>Hexapoda</taxon>
        <taxon>Insecta</taxon>
        <taxon>Pterygota</taxon>
        <taxon>Neoptera</taxon>
        <taxon>Endopterygota</taxon>
        <taxon>Lepidoptera</taxon>
        <taxon>Glossata</taxon>
        <taxon>Ditrysia</taxon>
        <taxon>Tineoidea</taxon>
        <taxon>Psychidae</taxon>
        <taxon>Oiketicinae</taxon>
        <taxon>Eumeta</taxon>
    </lineage>
</organism>
<keyword evidence="3" id="KW-1185">Reference proteome</keyword>
<name>A0A4C1TEW1_EUMVA</name>
<reference evidence="2 3" key="1">
    <citation type="journal article" date="2019" name="Commun. Biol.">
        <title>The bagworm genome reveals a unique fibroin gene that provides high tensile strength.</title>
        <authorList>
            <person name="Kono N."/>
            <person name="Nakamura H."/>
            <person name="Ohtoshi R."/>
            <person name="Tomita M."/>
            <person name="Numata K."/>
            <person name="Arakawa K."/>
        </authorList>
    </citation>
    <scope>NUCLEOTIDE SEQUENCE [LARGE SCALE GENOMIC DNA]</scope>
</reference>
<protein>
    <submittedName>
        <fullName evidence="2">Uncharacterized protein</fullName>
    </submittedName>
</protein>
<dbReference type="EMBL" id="BGZK01000048">
    <property type="protein sequence ID" value="GBP11831.1"/>
    <property type="molecule type" value="Genomic_DNA"/>
</dbReference>
<feature type="region of interest" description="Disordered" evidence="1">
    <location>
        <begin position="30"/>
        <end position="55"/>
    </location>
</feature>